<dbReference type="SUPFAM" id="SSF50022">
    <property type="entry name" value="ISP domain"/>
    <property type="match status" value="1"/>
</dbReference>
<comment type="similarity">
    <text evidence="1">Belongs to the bacterial ring-hydroxylating dioxygenase alpha subunit family.</text>
</comment>
<dbReference type="PROSITE" id="PS51296">
    <property type="entry name" value="RIESKE"/>
    <property type="match status" value="1"/>
</dbReference>
<gene>
    <name evidence="10" type="ORF">CVO77_07890</name>
</gene>
<evidence type="ECO:0000256" key="4">
    <source>
        <dbReference type="ARBA" id="ARBA00022964"/>
    </source>
</evidence>
<keyword evidence="4 10" id="KW-0223">Dioxygenase</keyword>
<evidence type="ECO:0000256" key="3">
    <source>
        <dbReference type="ARBA" id="ARBA00022723"/>
    </source>
</evidence>
<proteinExistence type="inferred from homology"/>
<dbReference type="SUPFAM" id="SSF55961">
    <property type="entry name" value="Bet v1-like"/>
    <property type="match status" value="1"/>
</dbReference>
<keyword evidence="3" id="KW-0479">Metal-binding</keyword>
<dbReference type="OrthoDB" id="7456916at2"/>
<accession>A0A2S8B7K3</accession>
<evidence type="ECO:0000313" key="10">
    <source>
        <dbReference type="EMBL" id="PQM28392.1"/>
    </source>
</evidence>
<comment type="caution">
    <text evidence="10">The sequence shown here is derived from an EMBL/GenBank/DDBJ whole genome shotgun (WGS) entry which is preliminary data.</text>
</comment>
<dbReference type="Proteomes" id="UP000238954">
    <property type="component" value="Chromosome"/>
</dbReference>
<keyword evidence="6" id="KW-0408">Iron</keyword>
<dbReference type="GO" id="GO:0051213">
    <property type="term" value="F:dioxygenase activity"/>
    <property type="evidence" value="ECO:0007669"/>
    <property type="project" value="UniProtKB-KW"/>
</dbReference>
<evidence type="ECO:0000313" key="11">
    <source>
        <dbReference type="Proteomes" id="UP000238954"/>
    </source>
</evidence>
<feature type="domain" description="Rieske" evidence="9">
    <location>
        <begin position="59"/>
        <end position="159"/>
    </location>
</feature>
<evidence type="ECO:0000256" key="8">
    <source>
        <dbReference type="ARBA" id="ARBA00023027"/>
    </source>
</evidence>
<dbReference type="Pfam" id="PF00848">
    <property type="entry name" value="Ring_hydroxyl_A"/>
    <property type="match status" value="1"/>
</dbReference>
<evidence type="ECO:0000256" key="6">
    <source>
        <dbReference type="ARBA" id="ARBA00023004"/>
    </source>
</evidence>
<evidence type="ECO:0000256" key="7">
    <source>
        <dbReference type="ARBA" id="ARBA00023014"/>
    </source>
</evidence>
<keyword evidence="7" id="KW-0411">Iron-sulfur</keyword>
<reference evidence="11" key="1">
    <citation type="submission" date="2017-11" db="EMBL/GenBank/DDBJ databases">
        <title>The complete genome sequence of Sphingopyxis pomeranensis sp. nov. strain WS5A3p.</title>
        <authorList>
            <person name="Kaminski M.A."/>
        </authorList>
    </citation>
    <scope>NUCLEOTIDE SEQUENCE [LARGE SCALE GENOMIC DNA]</scope>
    <source>
        <strain evidence="11">WS5A3p</strain>
    </source>
</reference>
<evidence type="ECO:0000256" key="2">
    <source>
        <dbReference type="ARBA" id="ARBA00022714"/>
    </source>
</evidence>
<dbReference type="CDD" id="cd08879">
    <property type="entry name" value="RHO_alpha_C_AntDO-like"/>
    <property type="match status" value="1"/>
</dbReference>
<dbReference type="PRINTS" id="PR00090">
    <property type="entry name" value="RNGDIOXGNASE"/>
</dbReference>
<dbReference type="PANTHER" id="PTHR43756">
    <property type="entry name" value="CHOLINE MONOOXYGENASE, CHLOROPLASTIC"/>
    <property type="match status" value="1"/>
</dbReference>
<organism evidence="10 11">
    <name type="scientific">Sphingopyxis lindanitolerans</name>
    <dbReference type="NCBI Taxonomy" id="2054227"/>
    <lineage>
        <taxon>Bacteria</taxon>
        <taxon>Pseudomonadati</taxon>
        <taxon>Pseudomonadota</taxon>
        <taxon>Alphaproteobacteria</taxon>
        <taxon>Sphingomonadales</taxon>
        <taxon>Sphingomonadaceae</taxon>
        <taxon>Sphingopyxis</taxon>
    </lineage>
</organism>
<evidence type="ECO:0000256" key="5">
    <source>
        <dbReference type="ARBA" id="ARBA00023002"/>
    </source>
</evidence>
<dbReference type="GO" id="GO:0051537">
    <property type="term" value="F:2 iron, 2 sulfur cluster binding"/>
    <property type="evidence" value="ECO:0007669"/>
    <property type="project" value="UniProtKB-KW"/>
</dbReference>
<dbReference type="EMBL" id="PHFW01000002">
    <property type="protein sequence ID" value="PQM28392.1"/>
    <property type="molecule type" value="Genomic_DNA"/>
</dbReference>
<keyword evidence="8" id="KW-0520">NAD</keyword>
<protein>
    <submittedName>
        <fullName evidence="10">Benzoate 1,2-dioxygenase large subunit</fullName>
    </submittedName>
</protein>
<dbReference type="Pfam" id="PF00355">
    <property type="entry name" value="Rieske"/>
    <property type="match status" value="1"/>
</dbReference>
<dbReference type="Gene3D" id="2.102.10.10">
    <property type="entry name" value="Rieske [2Fe-2S] iron-sulphur domain"/>
    <property type="match status" value="1"/>
</dbReference>
<keyword evidence="5" id="KW-0560">Oxidoreductase</keyword>
<dbReference type="AlphaFoldDB" id="A0A2S8B7K3"/>
<dbReference type="InterPro" id="IPR015879">
    <property type="entry name" value="Ring_hydroxy_dOase_asu_C_dom"/>
</dbReference>
<dbReference type="Gene3D" id="3.90.380.10">
    <property type="entry name" value="Naphthalene 1,2-dioxygenase Alpha Subunit, Chain A, domain 1"/>
    <property type="match status" value="1"/>
</dbReference>
<evidence type="ECO:0000259" key="9">
    <source>
        <dbReference type="PROSITE" id="PS51296"/>
    </source>
</evidence>
<dbReference type="PANTHER" id="PTHR43756:SF1">
    <property type="entry name" value="3-PHENYLPROPIONATE_CINNAMIC ACID DIOXYGENASE SUBUNIT ALPHA"/>
    <property type="match status" value="1"/>
</dbReference>
<dbReference type="InterPro" id="IPR001663">
    <property type="entry name" value="Rng_hydr_dOase-A"/>
</dbReference>
<sequence length="470" mass="52959">MLQPDGNGAAVAELESLRSRIDAWLVKDEGSGRFQIDREAFTDADVFALELKYIFERNWVFIAHESQVAKPNDFLTTFIGRQPVILTRDRAGELHCLINACAHRGARVCREKSGNRRNFTCPFHGWTYNPAGQLLDVTDEAGGGYAPGFKREDYGLEHVARIEIYRGFIFASLNPEVVPLQDYLAGAKTFIDLMVDQSVEEKLEVLPGATRYRYRGNWKLQVENGLDGYHIGTVHANYFMTVARRVDGTSKNDTRAFDFGRWAQLEGGSFSFDNGHCVLWNDYANYQDRPNYEILDWLKRERGEERATWMNGRIRNLELFPNVFLMDQTSTQIRIIRPISVDETEVTTYCIAPVGESDDARALRIRQYEDFFNASGMATPDDLTEFNNCQVGFGGGAGRMNDMSRGSTRWVQGVSSHGEALGVDAILSGTAVADEGLYVAIHDEWILRMRGAIASEEAERALPAKPEMAK</sequence>
<dbReference type="InterPro" id="IPR036922">
    <property type="entry name" value="Rieske_2Fe-2S_sf"/>
</dbReference>
<evidence type="ECO:0000256" key="1">
    <source>
        <dbReference type="ARBA" id="ARBA00008751"/>
    </source>
</evidence>
<name>A0A2S8B7K3_9SPHN</name>
<dbReference type="RefSeq" id="WP_105998638.1">
    <property type="nucleotide sequence ID" value="NZ_CM009578.1"/>
</dbReference>
<keyword evidence="11" id="KW-1185">Reference proteome</keyword>
<dbReference type="InterPro" id="IPR017941">
    <property type="entry name" value="Rieske_2Fe-2S"/>
</dbReference>
<dbReference type="GO" id="GO:0005506">
    <property type="term" value="F:iron ion binding"/>
    <property type="evidence" value="ECO:0007669"/>
    <property type="project" value="InterPro"/>
</dbReference>
<dbReference type="InterPro" id="IPR015881">
    <property type="entry name" value="ARHD_Rieske_2Fe_2S"/>
</dbReference>
<keyword evidence="2" id="KW-0001">2Fe-2S</keyword>
<dbReference type="PROSITE" id="PS00570">
    <property type="entry name" value="RING_HYDROXYL_ALPHA"/>
    <property type="match status" value="1"/>
</dbReference>